<evidence type="ECO:0000256" key="1">
    <source>
        <dbReference type="SAM" id="MobiDB-lite"/>
    </source>
</evidence>
<dbReference type="Proteomes" id="UP001221816">
    <property type="component" value="Unassembled WGS sequence"/>
</dbReference>
<dbReference type="SMART" id="SM00530">
    <property type="entry name" value="HTH_XRE"/>
    <property type="match status" value="1"/>
</dbReference>
<feature type="domain" description="HTH cro/C1-type" evidence="2">
    <location>
        <begin position="11"/>
        <end position="57"/>
    </location>
</feature>
<dbReference type="RefSeq" id="WP_272028328.1">
    <property type="nucleotide sequence ID" value="NZ_JAQNDH010000021.1"/>
</dbReference>
<accession>A0ABT5CWS2</accession>
<evidence type="ECO:0000259" key="2">
    <source>
        <dbReference type="PROSITE" id="PS50943"/>
    </source>
</evidence>
<gene>
    <name evidence="3" type="ORF">PIK62_25105</name>
</gene>
<reference evidence="3 4" key="1">
    <citation type="submission" date="2023-01" db="EMBL/GenBank/DDBJ databases">
        <authorList>
            <person name="Dale J."/>
        </authorList>
    </citation>
    <scope>NUCLEOTIDE SEQUENCE [LARGE SCALE GENOMIC DNA]</scope>
    <source>
        <strain evidence="3 4">2022EL-01098</strain>
    </source>
</reference>
<dbReference type="Pfam" id="PF13560">
    <property type="entry name" value="HTH_31"/>
    <property type="match status" value="1"/>
</dbReference>
<dbReference type="EMBL" id="JAQNDI010000020">
    <property type="protein sequence ID" value="MDC0695866.1"/>
    <property type="molecule type" value="Genomic_DNA"/>
</dbReference>
<keyword evidence="4" id="KW-1185">Reference proteome</keyword>
<feature type="region of interest" description="Disordered" evidence="1">
    <location>
        <begin position="77"/>
        <end position="106"/>
    </location>
</feature>
<protein>
    <submittedName>
        <fullName evidence="3">Helix-turn-helix transcriptional regulator</fullName>
    </submittedName>
</protein>
<dbReference type="Gene3D" id="1.10.260.40">
    <property type="entry name" value="lambda repressor-like DNA-binding domains"/>
    <property type="match status" value="1"/>
</dbReference>
<proteinExistence type="predicted"/>
<evidence type="ECO:0000313" key="4">
    <source>
        <dbReference type="Proteomes" id="UP001221816"/>
    </source>
</evidence>
<comment type="caution">
    <text evidence="3">The sequence shown here is derived from an EMBL/GenBank/DDBJ whole genome shotgun (WGS) entry which is preliminary data.</text>
</comment>
<dbReference type="InterPro" id="IPR010982">
    <property type="entry name" value="Lambda_DNA-bd_dom_sf"/>
</dbReference>
<dbReference type="CDD" id="cd00093">
    <property type="entry name" value="HTH_XRE"/>
    <property type="match status" value="1"/>
</dbReference>
<name>A0ABT5CWS2_9ENTR</name>
<sequence length="106" mass="11772">MIQKASIGEKIRLMREAEGLSRREMGLLTGVSPSNLKNYEILGRQIPADTLILILNIDRFHKYSDWVIFNKTNPAAGQISPALSPDGSEQQEDIPDSTPNAAKSHR</sequence>
<evidence type="ECO:0000313" key="3">
    <source>
        <dbReference type="EMBL" id="MDC0695866.1"/>
    </source>
</evidence>
<organism evidence="3 4">
    <name type="scientific">Klebsiella pasteurii</name>
    <dbReference type="NCBI Taxonomy" id="2587529"/>
    <lineage>
        <taxon>Bacteria</taxon>
        <taxon>Pseudomonadati</taxon>
        <taxon>Pseudomonadota</taxon>
        <taxon>Gammaproteobacteria</taxon>
        <taxon>Enterobacterales</taxon>
        <taxon>Enterobacteriaceae</taxon>
        <taxon>Klebsiella/Raoultella group</taxon>
        <taxon>Klebsiella</taxon>
    </lineage>
</organism>
<feature type="compositionally biased region" description="Polar residues" evidence="1">
    <location>
        <begin position="97"/>
        <end position="106"/>
    </location>
</feature>
<dbReference type="SUPFAM" id="SSF47413">
    <property type="entry name" value="lambda repressor-like DNA-binding domains"/>
    <property type="match status" value="1"/>
</dbReference>
<dbReference type="PROSITE" id="PS50943">
    <property type="entry name" value="HTH_CROC1"/>
    <property type="match status" value="1"/>
</dbReference>
<dbReference type="InterPro" id="IPR001387">
    <property type="entry name" value="Cro/C1-type_HTH"/>
</dbReference>